<protein>
    <recommendedName>
        <fullName evidence="4">Condensation domain-containing protein</fullName>
    </recommendedName>
</protein>
<gene>
    <name evidence="2" type="ORF">ACFQ04_16235</name>
</gene>
<organism evidence="2 3">
    <name type="scientific">Williamsia deligens</name>
    <dbReference type="NCBI Taxonomy" id="321325"/>
    <lineage>
        <taxon>Bacteria</taxon>
        <taxon>Bacillati</taxon>
        <taxon>Actinomycetota</taxon>
        <taxon>Actinomycetes</taxon>
        <taxon>Mycobacteriales</taxon>
        <taxon>Nocardiaceae</taxon>
        <taxon>Williamsia</taxon>
    </lineage>
</organism>
<proteinExistence type="predicted"/>
<evidence type="ECO:0000313" key="3">
    <source>
        <dbReference type="Proteomes" id="UP001597068"/>
    </source>
</evidence>
<evidence type="ECO:0000313" key="2">
    <source>
        <dbReference type="EMBL" id="MFD0927289.1"/>
    </source>
</evidence>
<feature type="region of interest" description="Disordered" evidence="1">
    <location>
        <begin position="202"/>
        <end position="232"/>
    </location>
</feature>
<dbReference type="Proteomes" id="UP001597068">
    <property type="component" value="Unassembled WGS sequence"/>
</dbReference>
<dbReference type="RefSeq" id="WP_253649106.1">
    <property type="nucleotide sequence ID" value="NZ_BAAAMO010000005.1"/>
</dbReference>
<sequence>MAQRANAVRLDGPDLTYWFVERALGWSVVLQLVWVFPDRLCADTVDGVAARLHGSGLHRRVVPAVVPGARPRWTRSTETIAAVHDDDPIDLDDVAAWADRELYGVDLDAVAGRSWRVRAVPIDSGGHALSLCTLHLVTDGQGFVRAAAEAFASAPGASVTTAENGSATAAPTTGLADLVGDTRDLLRQVAAAATGVARVVASTAPVPGRGPREAPRDPRTPRTPLAQRAPQARPRWVIASVPTVDWDAAASRHDGTDNTLFVAVIAGALRRAGAIPAGEPVKVGIPVSRRGADDDRANATAGVSVMLDDTVGGGRSLAGVRAACRAAYTALDGGRRDPTAHLTPLVTLLPPAVTVRAVTAGSGMPDAMTSNIGAWDDDVLRLGTSTAERMVFRGDAQHVLPDRPHRFGDGLQSWIVRAGDHTTLSVAAFDETAVPDADTLRSVLADEFAAWGLPHRFW</sequence>
<keyword evidence="3" id="KW-1185">Reference proteome</keyword>
<name>A0ABW3GAH5_9NOCA</name>
<dbReference type="EMBL" id="JBHTIL010000004">
    <property type="protein sequence ID" value="MFD0927289.1"/>
    <property type="molecule type" value="Genomic_DNA"/>
</dbReference>
<comment type="caution">
    <text evidence="2">The sequence shown here is derived from an EMBL/GenBank/DDBJ whole genome shotgun (WGS) entry which is preliminary data.</text>
</comment>
<reference evidence="3" key="1">
    <citation type="journal article" date="2019" name="Int. J. Syst. Evol. Microbiol.">
        <title>The Global Catalogue of Microorganisms (GCM) 10K type strain sequencing project: providing services to taxonomists for standard genome sequencing and annotation.</title>
        <authorList>
            <consortium name="The Broad Institute Genomics Platform"/>
            <consortium name="The Broad Institute Genome Sequencing Center for Infectious Disease"/>
            <person name="Wu L."/>
            <person name="Ma J."/>
        </authorList>
    </citation>
    <scope>NUCLEOTIDE SEQUENCE [LARGE SCALE GENOMIC DNA]</scope>
    <source>
        <strain evidence="3">CCUG 50873</strain>
    </source>
</reference>
<accession>A0ABW3GAH5</accession>
<feature type="compositionally biased region" description="Basic and acidic residues" evidence="1">
    <location>
        <begin position="210"/>
        <end position="220"/>
    </location>
</feature>
<evidence type="ECO:0000256" key="1">
    <source>
        <dbReference type="SAM" id="MobiDB-lite"/>
    </source>
</evidence>
<evidence type="ECO:0008006" key="4">
    <source>
        <dbReference type="Google" id="ProtNLM"/>
    </source>
</evidence>